<evidence type="ECO:0000313" key="1">
    <source>
        <dbReference type="EMBL" id="KZX21683.1"/>
    </source>
</evidence>
<name>A0A166I5X9_9MICO</name>
<dbReference type="AlphaFoldDB" id="A0A166I5X9"/>
<evidence type="ECO:0000313" key="2">
    <source>
        <dbReference type="Proteomes" id="UP000076717"/>
    </source>
</evidence>
<dbReference type="EMBL" id="LIIN01000029">
    <property type="protein sequence ID" value="KZX21683.1"/>
    <property type="molecule type" value="Genomic_DNA"/>
</dbReference>
<organism evidence="1 2">
    <name type="scientific">Rathayibacter tanaceti</name>
    <dbReference type="NCBI Taxonomy" id="1671680"/>
    <lineage>
        <taxon>Bacteria</taxon>
        <taxon>Bacillati</taxon>
        <taxon>Actinomycetota</taxon>
        <taxon>Actinomycetes</taxon>
        <taxon>Micrococcales</taxon>
        <taxon>Microbacteriaceae</taxon>
        <taxon>Rathayibacter</taxon>
    </lineage>
</organism>
<sequence>MRSWTLGPDEGQTLLVYEPAPGTPHEDAIRLLATWQVTPAGIPADTDHCPRKAQIPEMDGTMKHRAFEGCARRHRSDQD</sequence>
<accession>A0A166I5X9</accession>
<keyword evidence="2" id="KW-1185">Reference proteome</keyword>
<protein>
    <submittedName>
        <fullName evidence="1">Uncharacterized protein</fullName>
    </submittedName>
</protein>
<proteinExistence type="predicted"/>
<gene>
    <name evidence="1" type="ORF">ACH61_01171</name>
</gene>
<dbReference type="Proteomes" id="UP000076717">
    <property type="component" value="Unassembled WGS sequence"/>
</dbReference>
<comment type="caution">
    <text evidence="1">The sequence shown here is derived from an EMBL/GenBank/DDBJ whole genome shotgun (WGS) entry which is preliminary data.</text>
</comment>
<reference evidence="1 2" key="1">
    <citation type="submission" date="2015-08" db="EMBL/GenBank/DDBJ databases">
        <title>Draft Genome Sequence of Rathayibacter sp. Strain VKM Ac-2596 Isolated from Leaf Gall Induced by Plant-Parasitic Nematodes.</title>
        <authorList>
            <person name="Vasilenko O.V."/>
            <person name="Starodumova I.P."/>
            <person name="Tarlachkov S.V."/>
            <person name="Dorofeeva L.V."/>
            <person name="Evtushenko L.I."/>
        </authorList>
    </citation>
    <scope>NUCLEOTIDE SEQUENCE [LARGE SCALE GENOMIC DNA]</scope>
    <source>
        <strain evidence="1 2">VKM Ac-2596</strain>
    </source>
</reference>